<keyword evidence="5" id="KW-1185">Reference proteome</keyword>
<dbReference type="InterPro" id="IPR002509">
    <property type="entry name" value="NODB_dom"/>
</dbReference>
<dbReference type="SUPFAM" id="SSF88713">
    <property type="entry name" value="Glycoside hydrolase/deacetylase"/>
    <property type="match status" value="1"/>
</dbReference>
<dbReference type="InterPro" id="IPR051398">
    <property type="entry name" value="Polysacch_Deacetylase"/>
</dbReference>
<protein>
    <submittedName>
        <fullName evidence="4">Polysaccharide deacetylase family protein</fullName>
    </submittedName>
</protein>
<dbReference type="PROSITE" id="PS51677">
    <property type="entry name" value="NODB"/>
    <property type="match status" value="1"/>
</dbReference>
<proteinExistence type="predicted"/>
<name>A0ABX0J6K9_9BACL</name>
<evidence type="ECO:0000313" key="4">
    <source>
        <dbReference type="EMBL" id="NHN31416.1"/>
    </source>
</evidence>
<gene>
    <name evidence="4" type="ORF">G9U52_16380</name>
</gene>
<dbReference type="PANTHER" id="PTHR34216:SF3">
    <property type="entry name" value="POLY-BETA-1,6-N-ACETYL-D-GLUCOSAMINE N-DEACETYLASE"/>
    <property type="match status" value="1"/>
</dbReference>
<evidence type="ECO:0000256" key="2">
    <source>
        <dbReference type="ARBA" id="ARBA00022729"/>
    </source>
</evidence>
<dbReference type="Pfam" id="PF01522">
    <property type="entry name" value="Polysacc_deac_1"/>
    <property type="match status" value="1"/>
</dbReference>
<dbReference type="InterPro" id="IPR011330">
    <property type="entry name" value="Glyco_hydro/deAcase_b/a-brl"/>
</dbReference>
<evidence type="ECO:0000256" key="1">
    <source>
        <dbReference type="ARBA" id="ARBA00004613"/>
    </source>
</evidence>
<feature type="domain" description="NodB homology" evidence="3">
    <location>
        <begin position="14"/>
        <end position="265"/>
    </location>
</feature>
<organism evidence="4 5">
    <name type="scientific">Paenibacillus agricola</name>
    <dbReference type="NCBI Taxonomy" id="2716264"/>
    <lineage>
        <taxon>Bacteria</taxon>
        <taxon>Bacillati</taxon>
        <taxon>Bacillota</taxon>
        <taxon>Bacilli</taxon>
        <taxon>Bacillales</taxon>
        <taxon>Paenibacillaceae</taxon>
        <taxon>Paenibacillus</taxon>
    </lineage>
</organism>
<dbReference type="Gene3D" id="3.20.20.370">
    <property type="entry name" value="Glycoside hydrolase/deacetylase"/>
    <property type="match status" value="1"/>
</dbReference>
<dbReference type="RefSeq" id="WP_166151408.1">
    <property type="nucleotide sequence ID" value="NZ_JAAOIW010000005.1"/>
</dbReference>
<accession>A0ABX0J6K9</accession>
<dbReference type="CDD" id="cd10967">
    <property type="entry name" value="CE4_GLA_like_6s"/>
    <property type="match status" value="1"/>
</dbReference>
<sequence>MKIRYDRFPDGKMKAVTMSYDDGRDHDRRLVEIMNRYGLKGAFHLNSGKLGNNRYITAEEVATLFAGHEVSAHTVTHPHLELTPPERVAMELLEDRQALEELVGYPVKGMSYPFGSWNEQVVHTLPALGIEYARTTRSHGGFQLPENWLEWHPTCHHKSMLEHGEKFLAYQAKYSRMVLLYVWGHSYEFENDANWELMEQFGELVGRQPQIWYATNAEIVAYMKALQQLRWSVSGSIVHNPSALSVWVGVEDEAVEIAAGATLQV</sequence>
<dbReference type="PANTHER" id="PTHR34216">
    <property type="match status" value="1"/>
</dbReference>
<dbReference type="Proteomes" id="UP001165962">
    <property type="component" value="Unassembled WGS sequence"/>
</dbReference>
<comment type="caution">
    <text evidence="4">The sequence shown here is derived from an EMBL/GenBank/DDBJ whole genome shotgun (WGS) entry which is preliminary data.</text>
</comment>
<evidence type="ECO:0000313" key="5">
    <source>
        <dbReference type="Proteomes" id="UP001165962"/>
    </source>
</evidence>
<reference evidence="4" key="1">
    <citation type="submission" date="2020-03" db="EMBL/GenBank/DDBJ databases">
        <title>Draft sequencing of Paenibacilllus sp. S3N08.</title>
        <authorList>
            <person name="Kim D.-U."/>
        </authorList>
    </citation>
    <scope>NUCLEOTIDE SEQUENCE</scope>
    <source>
        <strain evidence="4">S3N08</strain>
    </source>
</reference>
<keyword evidence="2" id="KW-0732">Signal</keyword>
<dbReference type="EMBL" id="JAAOIW010000005">
    <property type="protein sequence ID" value="NHN31416.1"/>
    <property type="molecule type" value="Genomic_DNA"/>
</dbReference>
<evidence type="ECO:0000259" key="3">
    <source>
        <dbReference type="PROSITE" id="PS51677"/>
    </source>
</evidence>
<comment type="subcellular location">
    <subcellularLocation>
        <location evidence="1">Secreted</location>
    </subcellularLocation>
</comment>